<protein>
    <submittedName>
        <fullName evidence="2">Uncharacterized protein</fullName>
    </submittedName>
</protein>
<sequence>MVVKKSKVDPSVGESVSKKYKNLVQKSRSPSLVIQDDSDERTKSEVHGDNVFQNNEEDTSHTFEPPTFEMLVKVSSPPSSSILQSNIFYSIMKEPFINLTTRPCPPPFNPPTLLMNTSPLTTSIPISSIPILLKMSSVETSQPQISIAFPNPIFADSTIPST</sequence>
<reference evidence="2" key="1">
    <citation type="submission" date="2023-04" db="EMBL/GenBank/DDBJ databases">
        <authorList>
            <person name="Vijverberg K."/>
            <person name="Xiong W."/>
            <person name="Schranz E."/>
        </authorList>
    </citation>
    <scope>NUCLEOTIDE SEQUENCE</scope>
</reference>
<dbReference type="Proteomes" id="UP001177003">
    <property type="component" value="Chromosome 9"/>
</dbReference>
<proteinExistence type="predicted"/>
<dbReference type="EMBL" id="OX465085">
    <property type="protein sequence ID" value="CAI9303698.1"/>
    <property type="molecule type" value="Genomic_DNA"/>
</dbReference>
<name>A0AA36A3C2_LACSI</name>
<feature type="region of interest" description="Disordered" evidence="1">
    <location>
        <begin position="1"/>
        <end position="63"/>
    </location>
</feature>
<evidence type="ECO:0000256" key="1">
    <source>
        <dbReference type="SAM" id="MobiDB-lite"/>
    </source>
</evidence>
<keyword evidence="3" id="KW-1185">Reference proteome</keyword>
<gene>
    <name evidence="2" type="ORF">LSALG_LOCUS42117</name>
</gene>
<accession>A0AA36A3C2</accession>
<evidence type="ECO:0000313" key="2">
    <source>
        <dbReference type="EMBL" id="CAI9303698.1"/>
    </source>
</evidence>
<organism evidence="2 3">
    <name type="scientific">Lactuca saligna</name>
    <name type="common">Willowleaf lettuce</name>
    <dbReference type="NCBI Taxonomy" id="75948"/>
    <lineage>
        <taxon>Eukaryota</taxon>
        <taxon>Viridiplantae</taxon>
        <taxon>Streptophyta</taxon>
        <taxon>Embryophyta</taxon>
        <taxon>Tracheophyta</taxon>
        <taxon>Spermatophyta</taxon>
        <taxon>Magnoliopsida</taxon>
        <taxon>eudicotyledons</taxon>
        <taxon>Gunneridae</taxon>
        <taxon>Pentapetalae</taxon>
        <taxon>asterids</taxon>
        <taxon>campanulids</taxon>
        <taxon>Asterales</taxon>
        <taxon>Asteraceae</taxon>
        <taxon>Cichorioideae</taxon>
        <taxon>Cichorieae</taxon>
        <taxon>Lactucinae</taxon>
        <taxon>Lactuca</taxon>
    </lineage>
</organism>
<evidence type="ECO:0000313" key="3">
    <source>
        <dbReference type="Proteomes" id="UP001177003"/>
    </source>
</evidence>
<dbReference type="AlphaFoldDB" id="A0AA36A3C2"/>